<keyword evidence="3 4" id="KW-0067">ATP-binding</keyword>
<dbReference type="CDD" id="cd00060">
    <property type="entry name" value="FHA"/>
    <property type="match status" value="1"/>
</dbReference>
<dbReference type="CDD" id="cd01127">
    <property type="entry name" value="TrwB_TraG_TraD_VirD4"/>
    <property type="match status" value="1"/>
</dbReference>
<dbReference type="GO" id="GO:0003677">
    <property type="term" value="F:DNA binding"/>
    <property type="evidence" value="ECO:0007669"/>
    <property type="project" value="InterPro"/>
</dbReference>
<evidence type="ECO:0000256" key="4">
    <source>
        <dbReference type="PROSITE-ProRule" id="PRU00289"/>
    </source>
</evidence>
<dbReference type="InterPro" id="IPR003593">
    <property type="entry name" value="AAA+_ATPase"/>
</dbReference>
<dbReference type="SUPFAM" id="SSF49879">
    <property type="entry name" value="SMAD/FHA domain"/>
    <property type="match status" value="1"/>
</dbReference>
<dbReference type="PANTHER" id="PTHR22683">
    <property type="entry name" value="SPORULATION PROTEIN RELATED"/>
    <property type="match status" value="1"/>
</dbReference>
<accession>A0A1H1FHS4</accession>
<dbReference type="InterPro" id="IPR002543">
    <property type="entry name" value="FtsK_dom"/>
</dbReference>
<keyword evidence="5" id="KW-0472">Membrane</keyword>
<sequence>MPLHLTLAAAEGLSESAARWIADHREIVVENSGTSSGSVLAKWLQDQLGSRQLVLSVGGEPLECLTPHSFPLVNGAVVVCSGAVAFRARHRLSASDARGASASGAAPGLTLAVTGGPDSGRIFELPRGNHSIGRDGCTVGIDDPALSRKHALLSITEREIRISDLGSANGIEVDGNARKSCTLTSAMRIAAGNSRLSLWVGSEPPEALTPDEDLTAPVPVSARAPEGRGKMTLLLAGLPLVAGVALAVLTGMWFFLAFSGLSLLTAAIPYAAGKSQRKRFKAAVDRAVAHDAARRFLSAPDPARLLYGLLLDEPLPVSPARPEHLWLRLGTAEDAPKIEFPAGADGRELPALAGMPVALDLLAERNIAFTGSNRALHRMLNSCLLQLGARALRARFRVICFGDPQSLPAAARFLPNTTLCSRPDALAELLGSAPEGAVVLIAGWPDEAATVLEGLENRPAVLWFAGGADAGLRIELSFQQGLLHETADHHGFLPDLVSDQTLERFARLSAAAVPPGIDAALVGLPDTCALESLLPQTSAGPRWMANAAEHGLQAVLGVGEYGPLEFDLTVDGPHLLVAGTTGSGKSELLRSLVLGLAHGHPPQKVQFLLVDFKGGAGLGLLADLPHSIGLLTDLSAENVNRALIWLRAEVQRRERELTGLGATDISECRPSVLPRLVVVIDEFRMLADEVPRAVPELMRIAALGRSLGVHLVMATQRPQGAITSDIRANVTTAIALRVQTALESSDVIDSSAAAAIDVGSPGRAFLRTGSGVPYEFQSASATIRSIGNNFLAMRLEDWLERGNGLPVEAGEGGPTCRQTWSPALDPAKALVEDLRDAAAAAQLPGPLRQLTPPLPDVIVPEDLVTGNAGPGDVDLGLLDLPEEQCQRVLRWHPEKDGHLAIVGVDGSGARELVCALSASLLSHDPERHCYVLDGDGSLVASASAGRTGAYAGPQDVERAARLLRKLSDVVADRLGRLSATARTGSQPVPIPLVVLVTGWGRWASAFRNSRLAWAEECVQDIARDGGRTSVILVMSGERELVTGRYFGLLGNKLFLPAGSSPENLMAWPKLPPMEFLAGRAMVQGRIGAKSAAVAQLLAAGVRLPPLPPRSRPFRVEPLPAYIGLSGLPEAKQPDDKHLVIGVEGDELEASFVKIVPGEALLVLGRAGSGKSNLLQVLNRQSAGQVRCHRPPAGIEPERFWEELAIGEPGALLLVDNAHRFGPAAQRRLAELVAAGAAAVMTAVPGPALLQQIPLASAARFTGTGMVLSPQSPSDGDFFGMRLDQSQSPPGRAWSIRPGRNVALQIAFAD</sequence>
<dbReference type="PROSITE" id="PS50006">
    <property type="entry name" value="FHA_DOMAIN"/>
    <property type="match status" value="1"/>
</dbReference>
<evidence type="ECO:0000256" key="5">
    <source>
        <dbReference type="SAM" id="Phobius"/>
    </source>
</evidence>
<evidence type="ECO:0000259" key="6">
    <source>
        <dbReference type="PROSITE" id="PS50006"/>
    </source>
</evidence>
<evidence type="ECO:0000313" key="9">
    <source>
        <dbReference type="Proteomes" id="UP000181917"/>
    </source>
</evidence>
<evidence type="ECO:0000256" key="2">
    <source>
        <dbReference type="ARBA" id="ARBA00022741"/>
    </source>
</evidence>
<feature type="domain" description="FHA" evidence="6">
    <location>
        <begin position="123"/>
        <end position="178"/>
    </location>
</feature>
<dbReference type="EMBL" id="FNKH01000002">
    <property type="protein sequence ID" value="SDR00437.1"/>
    <property type="molecule type" value="Genomic_DNA"/>
</dbReference>
<dbReference type="RefSeq" id="WP_074701586.1">
    <property type="nucleotide sequence ID" value="NZ_CP018863.1"/>
</dbReference>
<keyword evidence="2 4" id="KW-0547">Nucleotide-binding</keyword>
<feature type="transmembrane region" description="Helical" evidence="5">
    <location>
        <begin position="231"/>
        <end position="248"/>
    </location>
</feature>
<proteinExistence type="predicted"/>
<dbReference type="Gene3D" id="3.40.50.300">
    <property type="entry name" value="P-loop containing nucleotide triphosphate hydrolases"/>
    <property type="match status" value="2"/>
</dbReference>
<dbReference type="GO" id="GO:0005524">
    <property type="term" value="F:ATP binding"/>
    <property type="evidence" value="ECO:0007669"/>
    <property type="project" value="UniProtKB-UniRule"/>
</dbReference>
<evidence type="ECO:0000313" key="8">
    <source>
        <dbReference type="EMBL" id="SDR00437.1"/>
    </source>
</evidence>
<dbReference type="Proteomes" id="UP000181917">
    <property type="component" value="Unassembled WGS sequence"/>
</dbReference>
<evidence type="ECO:0000256" key="1">
    <source>
        <dbReference type="ARBA" id="ARBA00022553"/>
    </source>
</evidence>
<gene>
    <name evidence="8" type="ORF">SAMN04489742_3456</name>
</gene>
<keyword evidence="1" id="KW-0597">Phosphoprotein</keyword>
<dbReference type="InterPro" id="IPR027417">
    <property type="entry name" value="P-loop_NTPase"/>
</dbReference>
<organism evidence="8 9">
    <name type="scientific">Crystallibacter crystallopoietes</name>
    <dbReference type="NCBI Taxonomy" id="37928"/>
    <lineage>
        <taxon>Bacteria</taxon>
        <taxon>Bacillati</taxon>
        <taxon>Actinomycetota</taxon>
        <taxon>Actinomycetes</taxon>
        <taxon>Micrococcales</taxon>
        <taxon>Micrococcaceae</taxon>
        <taxon>Crystallibacter</taxon>
    </lineage>
</organism>
<dbReference type="Pfam" id="PF16697">
    <property type="entry name" value="Yop-YscD_cpl"/>
    <property type="match status" value="1"/>
</dbReference>
<name>A0A1H1FHS4_9MICC</name>
<dbReference type="STRING" id="37928.SAMN04489742_3456"/>
<reference evidence="8 9" key="1">
    <citation type="submission" date="2016-10" db="EMBL/GenBank/DDBJ databases">
        <authorList>
            <person name="de Groot N.N."/>
        </authorList>
    </citation>
    <scope>NUCLEOTIDE SEQUENCE [LARGE SCALE GENOMIC DNA]</scope>
    <source>
        <strain evidence="8 9">DSM 20117</strain>
    </source>
</reference>
<dbReference type="PROSITE" id="PS50901">
    <property type="entry name" value="FTSK"/>
    <property type="match status" value="1"/>
</dbReference>
<dbReference type="InterPro" id="IPR050206">
    <property type="entry name" value="FtsK/SpoIIIE/SftA"/>
</dbReference>
<dbReference type="InterPro" id="IPR000253">
    <property type="entry name" value="FHA_dom"/>
</dbReference>
<dbReference type="SMART" id="SM00382">
    <property type="entry name" value="AAA"/>
    <property type="match status" value="2"/>
</dbReference>
<dbReference type="PANTHER" id="PTHR22683:SF1">
    <property type="entry name" value="TYPE VII SECRETION SYSTEM PROTEIN ESSC"/>
    <property type="match status" value="1"/>
</dbReference>
<dbReference type="OrthoDB" id="9807790at2"/>
<evidence type="ECO:0000259" key="7">
    <source>
        <dbReference type="PROSITE" id="PS50901"/>
    </source>
</evidence>
<keyword evidence="5" id="KW-1133">Transmembrane helix</keyword>
<dbReference type="Pfam" id="PF01580">
    <property type="entry name" value="FtsK_SpoIIIE"/>
    <property type="match status" value="1"/>
</dbReference>
<dbReference type="SMART" id="SM00240">
    <property type="entry name" value="FHA"/>
    <property type="match status" value="1"/>
</dbReference>
<feature type="binding site" evidence="4">
    <location>
        <begin position="579"/>
        <end position="586"/>
    </location>
    <ligand>
        <name>ATP</name>
        <dbReference type="ChEBI" id="CHEBI:30616"/>
    </ligand>
</feature>
<protein>
    <submittedName>
        <fullName evidence="8">DNA segregation ATPase FtsK/SpoIIIE, S-DNA-T family</fullName>
    </submittedName>
</protein>
<dbReference type="InterPro" id="IPR008984">
    <property type="entry name" value="SMAD_FHA_dom_sf"/>
</dbReference>
<dbReference type="InterPro" id="IPR032030">
    <property type="entry name" value="YscD_cytoplasmic_dom"/>
</dbReference>
<dbReference type="SUPFAM" id="SSF52540">
    <property type="entry name" value="P-loop containing nucleoside triphosphate hydrolases"/>
    <property type="match status" value="1"/>
</dbReference>
<dbReference type="Gene3D" id="2.60.200.20">
    <property type="match status" value="1"/>
</dbReference>
<evidence type="ECO:0000256" key="3">
    <source>
        <dbReference type="ARBA" id="ARBA00022840"/>
    </source>
</evidence>
<feature type="domain" description="FtsK" evidence="7">
    <location>
        <begin position="561"/>
        <end position="745"/>
    </location>
</feature>
<keyword evidence="9" id="KW-1185">Reference proteome</keyword>
<keyword evidence="5" id="KW-0812">Transmembrane</keyword>
<dbReference type="KEGG" id="acry:AC20117_00210"/>